<feature type="compositionally biased region" description="Low complexity" evidence="5">
    <location>
        <begin position="58"/>
        <end position="71"/>
    </location>
</feature>
<dbReference type="PROSITE" id="PS00463">
    <property type="entry name" value="ZN2_CY6_FUNGAL_1"/>
    <property type="match status" value="1"/>
</dbReference>
<accession>A0A9W8YSX9</accession>
<dbReference type="Proteomes" id="UP001140453">
    <property type="component" value="Unassembled WGS sequence"/>
</dbReference>
<dbReference type="CDD" id="cd12148">
    <property type="entry name" value="fungal_TF_MHR"/>
    <property type="match status" value="1"/>
</dbReference>
<feature type="domain" description="Zn(2)-C6 fungal-type" evidence="6">
    <location>
        <begin position="17"/>
        <end position="46"/>
    </location>
</feature>
<proteinExistence type="predicted"/>
<dbReference type="PANTHER" id="PTHR47424:SF9">
    <property type="entry name" value="TAH-2"/>
    <property type="match status" value="1"/>
</dbReference>
<feature type="region of interest" description="Disordered" evidence="5">
    <location>
        <begin position="51"/>
        <end position="95"/>
    </location>
</feature>
<keyword evidence="2" id="KW-0805">Transcription regulation</keyword>
<evidence type="ECO:0000256" key="2">
    <source>
        <dbReference type="ARBA" id="ARBA00023015"/>
    </source>
</evidence>
<dbReference type="EMBL" id="JAPEVB010000003">
    <property type="protein sequence ID" value="KAJ4391108.1"/>
    <property type="molecule type" value="Genomic_DNA"/>
</dbReference>
<keyword evidence="3" id="KW-0804">Transcription</keyword>
<keyword evidence="8" id="KW-1185">Reference proteome</keyword>
<evidence type="ECO:0000256" key="5">
    <source>
        <dbReference type="SAM" id="MobiDB-lite"/>
    </source>
</evidence>
<name>A0A9W8YSX9_9PEZI</name>
<dbReference type="Gene3D" id="4.10.240.10">
    <property type="entry name" value="Zn(2)-C6 fungal-type DNA-binding domain"/>
    <property type="match status" value="1"/>
</dbReference>
<dbReference type="SMART" id="SM00906">
    <property type="entry name" value="Fungal_trans"/>
    <property type="match status" value="1"/>
</dbReference>
<keyword evidence="4" id="KW-0539">Nucleus</keyword>
<dbReference type="Pfam" id="PF04082">
    <property type="entry name" value="Fungal_trans"/>
    <property type="match status" value="1"/>
</dbReference>
<dbReference type="GO" id="GO:0000435">
    <property type="term" value="P:positive regulation of transcription from RNA polymerase II promoter by galactose"/>
    <property type="evidence" value="ECO:0007669"/>
    <property type="project" value="TreeGrafter"/>
</dbReference>
<evidence type="ECO:0000256" key="4">
    <source>
        <dbReference type="ARBA" id="ARBA00023242"/>
    </source>
</evidence>
<comment type="caution">
    <text evidence="7">The sequence shown here is derived from an EMBL/GenBank/DDBJ whole genome shotgun (WGS) entry which is preliminary data.</text>
</comment>
<dbReference type="PANTHER" id="PTHR47424">
    <property type="entry name" value="REGULATORY PROTEIN GAL4"/>
    <property type="match status" value="1"/>
</dbReference>
<evidence type="ECO:0000256" key="3">
    <source>
        <dbReference type="ARBA" id="ARBA00023163"/>
    </source>
</evidence>
<feature type="region of interest" description="Disordered" evidence="5">
    <location>
        <begin position="115"/>
        <end position="151"/>
    </location>
</feature>
<protein>
    <recommendedName>
        <fullName evidence="6">Zn(2)-C6 fungal-type domain-containing protein</fullName>
    </recommendedName>
</protein>
<dbReference type="InterPro" id="IPR036864">
    <property type="entry name" value="Zn2-C6_fun-type_DNA-bd_sf"/>
</dbReference>
<dbReference type="AlphaFoldDB" id="A0A9W8YSX9"/>
<dbReference type="PROSITE" id="PS50048">
    <property type="entry name" value="ZN2_CY6_FUNGAL_2"/>
    <property type="match status" value="1"/>
</dbReference>
<reference evidence="7" key="1">
    <citation type="submission" date="2022-10" db="EMBL/GenBank/DDBJ databases">
        <title>Tapping the CABI collections for fungal endophytes: first genome assemblies for Collariella, Neodidymelliopsis, Ascochyta clinopodiicola, Didymella pomorum, Didymosphaeria variabile, Neocosmospora piperis and Neocucurbitaria cava.</title>
        <authorList>
            <person name="Hill R."/>
        </authorList>
    </citation>
    <scope>NUCLEOTIDE SEQUENCE</scope>
    <source>
        <strain evidence="7">IMI 355082</strain>
    </source>
</reference>
<dbReference type="SMART" id="SM00066">
    <property type="entry name" value="GAL4"/>
    <property type="match status" value="1"/>
</dbReference>
<dbReference type="GO" id="GO:0000981">
    <property type="term" value="F:DNA-binding transcription factor activity, RNA polymerase II-specific"/>
    <property type="evidence" value="ECO:0007669"/>
    <property type="project" value="InterPro"/>
</dbReference>
<evidence type="ECO:0000259" key="6">
    <source>
        <dbReference type="PROSITE" id="PS50048"/>
    </source>
</evidence>
<dbReference type="InterPro" id="IPR001138">
    <property type="entry name" value="Zn2Cys6_DnaBD"/>
</dbReference>
<organism evidence="7 8">
    <name type="scientific">Gnomoniopsis smithogilvyi</name>
    <dbReference type="NCBI Taxonomy" id="1191159"/>
    <lineage>
        <taxon>Eukaryota</taxon>
        <taxon>Fungi</taxon>
        <taxon>Dikarya</taxon>
        <taxon>Ascomycota</taxon>
        <taxon>Pezizomycotina</taxon>
        <taxon>Sordariomycetes</taxon>
        <taxon>Sordariomycetidae</taxon>
        <taxon>Diaporthales</taxon>
        <taxon>Gnomoniaceae</taxon>
        <taxon>Gnomoniopsis</taxon>
    </lineage>
</organism>
<dbReference type="SUPFAM" id="SSF57701">
    <property type="entry name" value="Zn2/Cys6 DNA-binding domain"/>
    <property type="match status" value="1"/>
</dbReference>
<gene>
    <name evidence="7" type="ORF">N0V93_004723</name>
</gene>
<evidence type="ECO:0000313" key="8">
    <source>
        <dbReference type="Proteomes" id="UP001140453"/>
    </source>
</evidence>
<dbReference type="GO" id="GO:0008270">
    <property type="term" value="F:zinc ion binding"/>
    <property type="evidence" value="ECO:0007669"/>
    <property type="project" value="InterPro"/>
</dbReference>
<dbReference type="OrthoDB" id="4064873at2759"/>
<dbReference type="GO" id="GO:0005634">
    <property type="term" value="C:nucleus"/>
    <property type="evidence" value="ECO:0007669"/>
    <property type="project" value="TreeGrafter"/>
</dbReference>
<feature type="compositionally biased region" description="Polar residues" evidence="5">
    <location>
        <begin position="724"/>
        <end position="743"/>
    </location>
</feature>
<dbReference type="Pfam" id="PF00172">
    <property type="entry name" value="Zn_clus"/>
    <property type="match status" value="1"/>
</dbReference>
<sequence>MTRPKVPDDKRIRTAQACESCKRRKQKCNGLQPCNTCTKRNFVCEYAAQNGHAPAQTGDGSDNGAASASSPSDRRQSTNAMGSPEEPAAKRMKSTGNSYAVQYPPRLQAAGVTEPNSLLGLPTPIPPPLVPGQNGREPELEAHSRQSTVSGADEVAEVYTETRMLQDPTGRLLYLGDSATLSYLQYIRMIVESVSGPSQFTMDPNRHRLMEATLTLPPDTRTPVLLPDRQTTDILVKSYFTNTNGLIEVFERKAFAAKLDVCYKDPLAAEPTFLCLLYLVLAIGLLMATPAPGSEEDRIIQKLQEGQADRAEIFFRSAKCLGDPTSGFEDADFWSVQALLLMAIYMLTKTKRNAAYAYHGMAVRSAYALGLHRLETMVIFPVPDRVQRRNVWRSLYVLDRFLSAALGRPTSISEEDCSADALLTPDKYLADNNTDSSSYGGLNAAVRSCQVIGIILKKIYAQRKISTKLAQDISEQCKGGPQKHNAGLHWRQCINKTIDPSHGMAVLHVNLLYSHAVILLTRPFFLFLMNRLQQEKLGVPRTAIRPGSNMEKFSEACVHAAYHTISLVHMAHEAGYLPQRDPFVIHFLFAAALVVLSSEFASLHKNSTYAETFQHALSIISYCAKSDPQANRLVYILTTFNHVIVGRRPLGAPQSYPEPEPVPNTPTGSMSNSSNDPVANFFLAHPPHPAPAVPTSAPASATFTPTSSQAHNLQGRPLPAAVQRRNSGDLSGTSQSPGMLQSALTPTTSTAGDLMNDTDWFHFDTLWENWAPGTSAPGPPSAAAVTDPALFNTNSLPGFDGAGYQLAPASHHFDKADRAKSSTRVTRPIVLQVQIRIMDPASAIGVVFSVLAFIDFSVKVVKGAVEIYHSADGTTSANARFEDIVRDMELRSKAMKDKGTANTAAEKSLIDLAEKCHKVSGRLLALLEDIKVKGQKPSKAESLRAAFAARRKRKDVTELQAQLQEYRAQILLNLQLVLQQDHARSQAGYLSLCAH</sequence>
<dbReference type="InterPro" id="IPR007219">
    <property type="entry name" value="XnlR_reg_dom"/>
</dbReference>
<dbReference type="GO" id="GO:0006351">
    <property type="term" value="P:DNA-templated transcription"/>
    <property type="evidence" value="ECO:0007669"/>
    <property type="project" value="InterPro"/>
</dbReference>
<keyword evidence="1" id="KW-0479">Metal-binding</keyword>
<feature type="region of interest" description="Disordered" evidence="5">
    <location>
        <begin position="649"/>
        <end position="743"/>
    </location>
</feature>
<dbReference type="GO" id="GO:0000978">
    <property type="term" value="F:RNA polymerase II cis-regulatory region sequence-specific DNA binding"/>
    <property type="evidence" value="ECO:0007669"/>
    <property type="project" value="TreeGrafter"/>
</dbReference>
<dbReference type="CDD" id="cd00067">
    <property type="entry name" value="GAL4"/>
    <property type="match status" value="1"/>
</dbReference>
<dbReference type="InterPro" id="IPR051127">
    <property type="entry name" value="Fungal_SecMet_Regulators"/>
</dbReference>
<feature type="compositionally biased region" description="Polar residues" evidence="5">
    <location>
        <begin position="665"/>
        <end position="677"/>
    </location>
</feature>
<evidence type="ECO:0000313" key="7">
    <source>
        <dbReference type="EMBL" id="KAJ4391108.1"/>
    </source>
</evidence>
<evidence type="ECO:0000256" key="1">
    <source>
        <dbReference type="ARBA" id="ARBA00022723"/>
    </source>
</evidence>
<feature type="compositionally biased region" description="Low complexity" evidence="5">
    <location>
        <begin position="693"/>
        <end position="710"/>
    </location>
</feature>